<keyword evidence="2" id="KW-0812">Transmembrane</keyword>
<evidence type="ECO:0000256" key="1">
    <source>
        <dbReference type="SAM" id="MobiDB-lite"/>
    </source>
</evidence>
<proteinExistence type="predicted"/>
<evidence type="ECO:0000256" key="2">
    <source>
        <dbReference type="SAM" id="Phobius"/>
    </source>
</evidence>
<keyword evidence="2" id="KW-0472">Membrane</keyword>
<organism evidence="3 4">
    <name type="scientific">Gonapodya prolifera (strain JEL478)</name>
    <name type="common">Monoblepharis prolifera</name>
    <dbReference type="NCBI Taxonomy" id="1344416"/>
    <lineage>
        <taxon>Eukaryota</taxon>
        <taxon>Fungi</taxon>
        <taxon>Fungi incertae sedis</taxon>
        <taxon>Chytridiomycota</taxon>
        <taxon>Chytridiomycota incertae sedis</taxon>
        <taxon>Monoblepharidomycetes</taxon>
        <taxon>Monoblepharidales</taxon>
        <taxon>Gonapodyaceae</taxon>
        <taxon>Gonapodya</taxon>
    </lineage>
</organism>
<gene>
    <name evidence="3" type="ORF">M427DRAFT_72297</name>
</gene>
<evidence type="ECO:0000313" key="3">
    <source>
        <dbReference type="EMBL" id="KXS12006.1"/>
    </source>
</evidence>
<feature type="transmembrane region" description="Helical" evidence="2">
    <location>
        <begin position="370"/>
        <end position="390"/>
    </location>
</feature>
<sequence>MRPATSDAARTSPLARSVAAALVAVAAATFVVSPVSAAQIALTDPIPDNPSTCSLINQNSLCVPWSRTFAFDGPDAPGIDSELAVPDGFPMAAGNFTTGGRTITTNFDYNLMYWATSQNMTSLFNQKYSCNWTGRGLRYQVSYGCALAIDAYGACNGDNSYLRPNTTAGIPKGSVRPLLCSNTCLQYYHDILNIFESSLCDSVDTLVNSGRKSILDQREQDLIAIYDQCTNTGLRPIATSNATFCVQGVPTESVRCGFLNTELANAYCGQWTQGLPGVTTDSTGAVFLYDVEKPNCCASVALGPNSTVDAGTAYLLDYRPWTPADGLPVFQNITLLSMKTKTSLQVPTPAGTIGLIGAVFKFVKSLSSGAIAGIVISILVFFGTVGSGIYRWRTGFWPAFCLCCAGRRKSGMQSSSYKDSDPNMPNMEYPTLTKRFASMMASARDKQGGSATPEMSSKPGVFGFLSNLVPAGYLNRRKLRVAEGSEEATADMHNGYAVENGSMKHRLGNGSQRFGRTAAAGVELDIMQDMPDKKKIRDAWMTFDDDSLGTSLNPSSRTRTGQILAQMAKKGQGKSDSAKADKAGAQAASNTPTPVVRGSERSGMAQSSLFGPTPLQRSNSRGESGETTTTTPSSNRLPRSRSQRISNGGNQSAGASEADLMNFDVPPSAEPPAKGNVMSSLPALDNPFVN</sequence>
<dbReference type="EMBL" id="KQ965792">
    <property type="protein sequence ID" value="KXS12006.1"/>
    <property type="molecule type" value="Genomic_DNA"/>
</dbReference>
<reference evidence="3 4" key="1">
    <citation type="journal article" date="2015" name="Genome Biol. Evol.">
        <title>Phylogenomic analyses indicate that early fungi evolved digesting cell walls of algal ancestors of land plants.</title>
        <authorList>
            <person name="Chang Y."/>
            <person name="Wang S."/>
            <person name="Sekimoto S."/>
            <person name="Aerts A.L."/>
            <person name="Choi C."/>
            <person name="Clum A."/>
            <person name="LaButti K.M."/>
            <person name="Lindquist E.A."/>
            <person name="Yee Ngan C."/>
            <person name="Ohm R.A."/>
            <person name="Salamov A.A."/>
            <person name="Grigoriev I.V."/>
            <person name="Spatafora J.W."/>
            <person name="Berbee M.L."/>
        </authorList>
    </citation>
    <scope>NUCLEOTIDE SEQUENCE [LARGE SCALE GENOMIC DNA]</scope>
    <source>
        <strain evidence="3 4">JEL478</strain>
    </source>
</reference>
<dbReference type="OrthoDB" id="10392296at2759"/>
<dbReference type="Proteomes" id="UP000070544">
    <property type="component" value="Unassembled WGS sequence"/>
</dbReference>
<protein>
    <submittedName>
        <fullName evidence="3">Uncharacterized protein</fullName>
    </submittedName>
</protein>
<name>A0A139A5F4_GONPJ</name>
<feature type="compositionally biased region" description="Polar residues" evidence="1">
    <location>
        <begin position="643"/>
        <end position="654"/>
    </location>
</feature>
<feature type="compositionally biased region" description="Low complexity" evidence="1">
    <location>
        <begin position="618"/>
        <end position="637"/>
    </location>
</feature>
<accession>A0A139A5F4</accession>
<evidence type="ECO:0000313" key="4">
    <source>
        <dbReference type="Proteomes" id="UP000070544"/>
    </source>
</evidence>
<dbReference type="AlphaFoldDB" id="A0A139A5F4"/>
<keyword evidence="2" id="KW-1133">Transmembrane helix</keyword>
<keyword evidence="4" id="KW-1185">Reference proteome</keyword>
<feature type="region of interest" description="Disordered" evidence="1">
    <location>
        <begin position="566"/>
        <end position="690"/>
    </location>
</feature>